<evidence type="ECO:0000256" key="3">
    <source>
        <dbReference type="ARBA" id="ARBA00022475"/>
    </source>
</evidence>
<feature type="transmembrane region" description="Helical" evidence="7">
    <location>
        <begin position="833"/>
        <end position="855"/>
    </location>
</feature>
<feature type="transmembrane region" description="Helical" evidence="7">
    <location>
        <begin position="728"/>
        <end position="745"/>
    </location>
</feature>
<feature type="transmembrane region" description="Helical" evidence="7">
    <location>
        <begin position="449"/>
        <end position="469"/>
    </location>
</feature>
<feature type="domain" description="Membrane transport protein MMPL" evidence="8">
    <location>
        <begin position="555"/>
        <end position="909"/>
    </location>
</feature>
<feature type="transmembrane region" description="Helical" evidence="7">
    <location>
        <begin position="875"/>
        <end position="893"/>
    </location>
</feature>
<dbReference type="PANTHER" id="PTHR33406:SF6">
    <property type="entry name" value="MEMBRANE PROTEIN YDGH-RELATED"/>
    <property type="match status" value="1"/>
</dbReference>
<dbReference type="Pfam" id="PF03176">
    <property type="entry name" value="MMPL"/>
    <property type="match status" value="2"/>
</dbReference>
<feature type="transmembrane region" description="Helical" evidence="7">
    <location>
        <begin position="788"/>
        <end position="812"/>
    </location>
</feature>
<evidence type="ECO:0000256" key="7">
    <source>
        <dbReference type="SAM" id="Phobius"/>
    </source>
</evidence>
<keyword evidence="5 7" id="KW-1133">Transmembrane helix</keyword>
<dbReference type="Gene3D" id="1.20.1640.10">
    <property type="entry name" value="Multidrug efflux transporter AcrB transmembrane domain"/>
    <property type="match status" value="2"/>
</dbReference>
<reference evidence="9 10" key="1">
    <citation type="journal article" date="2013" name="Mar. Genomics">
        <title>Expression of sulfatases in Rhodopirellula baltica and the diversity of sulfatases in the genus Rhodopirellula.</title>
        <authorList>
            <person name="Wegner C.E."/>
            <person name="Richter-Heitmann T."/>
            <person name="Klindworth A."/>
            <person name="Klockow C."/>
            <person name="Richter M."/>
            <person name="Achstetter T."/>
            <person name="Glockner F.O."/>
            <person name="Harder J."/>
        </authorList>
    </citation>
    <scope>NUCLEOTIDE SEQUENCE [LARGE SCALE GENOMIC DNA]</scope>
    <source>
        <strain evidence="9 10">SM1</strain>
    </source>
</reference>
<sequence length="914" mass="100350">MRRPVSHRWAQFVTRRWGWVMLAWIVAAVVLRMAAPAWEDIAQDGDFEYLPAELTSVAGGRLLDEAFPGVRSRSQMVFVIGRDEGALKRSDEIVGLDLLRRLYHRLGEVSWQRAIAEGYSGGPPVEDTASGHWIKLAREAFSNSIQIDERFYERIADELPKSAPTLTEPRMALAYWDRGHLLEQWGDAIETVEADYEAALILQPNLPSIATPIADRDLGGWSTLLDVLAWEDSIVGSRLKKEGARLAVLQLSSELAATSNIETLEAVQQLIASVDRYSMRYTQPGLQVVVTGSAAVGGETLTAARDAIRYTEWITVAMILLILTFVYRAPLLVAIPMISIGFAVVVSMSLVSILTKWSMDGTVPGLDLRVFTTSRIFVVVILFGAGTDYCLFLIARLREEARQTVWPVACRNAVSNVMGALIGSALTTVLGLGTLWIAQFGKFHYTGPIIGICLLVGLLVCTTLTPAMLRALGPTVFWPTKIDIRQPARRSLLGPSSSHASSSAHGGLWGWIALVLTRYPVTALSLGGVLLIVPGIYGLINERSVTYDLSSQLSHSAASRQGLRLMAKHFNIGEINPVTVLIVRPDDLPHDVVKKNVKQLASKLYSQPGVATVRTADDPMGDFPPDRDMGLLSGDAWRRRALQNHRIAQGYFFSEVPQLKNRLVRLDIIIEGDPFSTETASLVLNLQHFLEQLSDDPESIWNGSRVLLAGTTPSIIDLRQVTLSDNRLIKIAVVVAVFLVLVVVLRRVGLSLYLIVTVLISYYATLGLTILFFRAAYGSDYVGLDWKLPLFLFVILVAVGQDYNVYLVTRVLEEQQRLGWLAALRRAVSRTGGIITACGLVMAATFFSMTASVWFPPIATFFGFPSETGAALRGIVELGFALGLGVLIDTFYVRTILVPSFIAIVGKRSATANT</sequence>
<keyword evidence="10" id="KW-1185">Reference proteome</keyword>
<dbReference type="InterPro" id="IPR050545">
    <property type="entry name" value="Mycobact_MmpL"/>
</dbReference>
<feature type="transmembrane region" description="Helical" evidence="7">
    <location>
        <begin position="310"/>
        <end position="327"/>
    </location>
</feature>
<evidence type="ECO:0000256" key="2">
    <source>
        <dbReference type="ARBA" id="ARBA00010157"/>
    </source>
</evidence>
<dbReference type="Proteomes" id="UP000011991">
    <property type="component" value="Unassembled WGS sequence"/>
</dbReference>
<dbReference type="GO" id="GO:0005886">
    <property type="term" value="C:plasma membrane"/>
    <property type="evidence" value="ECO:0007669"/>
    <property type="project" value="UniProtKB-SubCell"/>
</dbReference>
<evidence type="ECO:0000256" key="4">
    <source>
        <dbReference type="ARBA" id="ARBA00022692"/>
    </source>
</evidence>
<name>M5RWU3_9BACT</name>
<gene>
    <name evidence="9" type="ORF">RMSM_03209</name>
</gene>
<feature type="transmembrane region" description="Helical" evidence="7">
    <location>
        <begin position="521"/>
        <end position="540"/>
    </location>
</feature>
<comment type="caution">
    <text evidence="9">The sequence shown here is derived from an EMBL/GenBank/DDBJ whole genome shotgun (WGS) entry which is preliminary data.</text>
</comment>
<comment type="subcellular location">
    <subcellularLocation>
        <location evidence="1">Cell membrane</location>
        <topology evidence="1">Multi-pass membrane protein</topology>
    </subcellularLocation>
</comment>
<dbReference type="SUPFAM" id="SSF82866">
    <property type="entry name" value="Multidrug efflux transporter AcrB transmembrane domain"/>
    <property type="match status" value="2"/>
</dbReference>
<feature type="transmembrane region" description="Helical" evidence="7">
    <location>
        <begin position="752"/>
        <end position="776"/>
    </location>
</feature>
<evidence type="ECO:0000256" key="5">
    <source>
        <dbReference type="ARBA" id="ARBA00022989"/>
    </source>
</evidence>
<feature type="domain" description="Membrane transport protein MMPL" evidence="8">
    <location>
        <begin position="244"/>
        <end position="483"/>
    </location>
</feature>
<evidence type="ECO:0000256" key="1">
    <source>
        <dbReference type="ARBA" id="ARBA00004651"/>
    </source>
</evidence>
<evidence type="ECO:0000313" key="10">
    <source>
        <dbReference type="Proteomes" id="UP000011991"/>
    </source>
</evidence>
<dbReference type="PATRIC" id="fig|1265738.3.peg.3200"/>
<feature type="transmembrane region" description="Helical" evidence="7">
    <location>
        <begin position="334"/>
        <end position="355"/>
    </location>
</feature>
<dbReference type="OrthoDB" id="9782006at2"/>
<accession>M5RWU3</accession>
<protein>
    <submittedName>
        <fullName evidence="9">MmpL family membrane protein</fullName>
    </submittedName>
</protein>
<dbReference type="RefSeq" id="WP_008697527.1">
    <property type="nucleotide sequence ID" value="NZ_ANOG01000467.1"/>
</dbReference>
<evidence type="ECO:0000256" key="6">
    <source>
        <dbReference type="ARBA" id="ARBA00023136"/>
    </source>
</evidence>
<keyword evidence="3" id="KW-1003">Cell membrane</keyword>
<dbReference type="EMBL" id="ANOG01000467">
    <property type="protein sequence ID" value="EMI19867.1"/>
    <property type="molecule type" value="Genomic_DNA"/>
</dbReference>
<evidence type="ECO:0000259" key="8">
    <source>
        <dbReference type="Pfam" id="PF03176"/>
    </source>
</evidence>
<comment type="similarity">
    <text evidence="2">Belongs to the resistance-nodulation-cell division (RND) (TC 2.A.6) family. MmpL subfamily.</text>
</comment>
<keyword evidence="6 7" id="KW-0472">Membrane</keyword>
<organism evidence="9 10">
    <name type="scientific">Rhodopirellula maiorica SM1</name>
    <dbReference type="NCBI Taxonomy" id="1265738"/>
    <lineage>
        <taxon>Bacteria</taxon>
        <taxon>Pseudomonadati</taxon>
        <taxon>Planctomycetota</taxon>
        <taxon>Planctomycetia</taxon>
        <taxon>Pirellulales</taxon>
        <taxon>Pirellulaceae</taxon>
        <taxon>Novipirellula</taxon>
    </lineage>
</organism>
<feature type="transmembrane region" description="Helical" evidence="7">
    <location>
        <begin position="416"/>
        <end position="437"/>
    </location>
</feature>
<evidence type="ECO:0000313" key="9">
    <source>
        <dbReference type="EMBL" id="EMI19867.1"/>
    </source>
</evidence>
<dbReference type="PANTHER" id="PTHR33406">
    <property type="entry name" value="MEMBRANE PROTEIN MJ1562-RELATED"/>
    <property type="match status" value="1"/>
</dbReference>
<proteinExistence type="inferred from homology"/>
<feature type="transmembrane region" description="Helical" evidence="7">
    <location>
        <begin position="375"/>
        <end position="395"/>
    </location>
</feature>
<keyword evidence="4 7" id="KW-0812">Transmembrane</keyword>
<dbReference type="AlphaFoldDB" id="M5RWU3"/>
<dbReference type="InterPro" id="IPR004869">
    <property type="entry name" value="MMPL_dom"/>
</dbReference>